<dbReference type="PANTHER" id="PTHR46696:SF6">
    <property type="entry name" value="P450, PUTATIVE (EUROFUNG)-RELATED"/>
    <property type="match status" value="1"/>
</dbReference>
<evidence type="ECO:0000256" key="5">
    <source>
        <dbReference type="ARBA" id="ARBA00023004"/>
    </source>
</evidence>
<comment type="similarity">
    <text evidence="1">Belongs to the cytochrome P450 family.</text>
</comment>
<sequence>MTDFGSGISPVQDWATDYDILDPEYIKDPVPVWTSLREQCPIARTERRQASWLPVDYDDVRDFAADTDLFSSADPIVISNPSPDAPPPNAPPITSDPPEHFGARRLILPAFSPKATAAHEPYTRDLCRRLLDGFRGHGRVDAAADYAQQIPPRVIAHLLGVNEERSADFTHWVRCALELGMSDPPLRDWAREQIFGFFSEEVAARRAQPGSDFISEMITAEIDGAPITDHQLVGTCNLLLVAGIDTTWSSIGSAIWHLATHSHDRRRLVEEPDLISVAVEELLRAYSPVTMARLVTRDEDFKGCPMKAGDTIIMNFPAANRDPKVFPQPDQVIIDRAENRHVAFGVGIHRCAGSNLARMEMKVAIEEWLKAIPEFALDEPEEVIWAGGQVRGPRQLKVTF</sequence>
<protein>
    <recommendedName>
        <fullName evidence="9">Cytochrome P450</fullName>
    </recommendedName>
</protein>
<keyword evidence="3" id="KW-0479">Metal-binding</keyword>
<name>A0A381PVW0_9ZZZZ</name>
<evidence type="ECO:0008006" key="9">
    <source>
        <dbReference type="Google" id="ProtNLM"/>
    </source>
</evidence>
<dbReference type="AlphaFoldDB" id="A0A381PVW0"/>
<evidence type="ECO:0000256" key="7">
    <source>
        <dbReference type="SAM" id="MobiDB-lite"/>
    </source>
</evidence>
<dbReference type="PRINTS" id="PR00385">
    <property type="entry name" value="P450"/>
</dbReference>
<evidence type="ECO:0000313" key="8">
    <source>
        <dbReference type="EMBL" id="SUZ71206.1"/>
    </source>
</evidence>
<dbReference type="GO" id="GO:0005506">
    <property type="term" value="F:iron ion binding"/>
    <property type="evidence" value="ECO:0007669"/>
    <property type="project" value="InterPro"/>
</dbReference>
<dbReference type="GO" id="GO:0016705">
    <property type="term" value="F:oxidoreductase activity, acting on paired donors, with incorporation or reduction of molecular oxygen"/>
    <property type="evidence" value="ECO:0007669"/>
    <property type="project" value="InterPro"/>
</dbReference>
<keyword evidence="6" id="KW-0503">Monooxygenase</keyword>
<keyword evidence="5" id="KW-0408">Iron</keyword>
<dbReference type="SUPFAM" id="SSF48264">
    <property type="entry name" value="Cytochrome P450"/>
    <property type="match status" value="1"/>
</dbReference>
<evidence type="ECO:0000256" key="6">
    <source>
        <dbReference type="ARBA" id="ARBA00023033"/>
    </source>
</evidence>
<evidence type="ECO:0000256" key="4">
    <source>
        <dbReference type="ARBA" id="ARBA00023002"/>
    </source>
</evidence>
<dbReference type="InterPro" id="IPR002397">
    <property type="entry name" value="Cyt_P450_B"/>
</dbReference>
<proteinExistence type="inferred from homology"/>
<dbReference type="EMBL" id="UINC01001115">
    <property type="protein sequence ID" value="SUZ71206.1"/>
    <property type="molecule type" value="Genomic_DNA"/>
</dbReference>
<dbReference type="GO" id="GO:0020037">
    <property type="term" value="F:heme binding"/>
    <property type="evidence" value="ECO:0007669"/>
    <property type="project" value="InterPro"/>
</dbReference>
<dbReference type="GO" id="GO:0004497">
    <property type="term" value="F:monooxygenase activity"/>
    <property type="evidence" value="ECO:0007669"/>
    <property type="project" value="UniProtKB-KW"/>
</dbReference>
<keyword evidence="2" id="KW-0349">Heme</keyword>
<feature type="compositionally biased region" description="Pro residues" evidence="7">
    <location>
        <begin position="83"/>
        <end position="95"/>
    </location>
</feature>
<organism evidence="8">
    <name type="scientific">marine metagenome</name>
    <dbReference type="NCBI Taxonomy" id="408172"/>
    <lineage>
        <taxon>unclassified sequences</taxon>
        <taxon>metagenomes</taxon>
        <taxon>ecological metagenomes</taxon>
    </lineage>
</organism>
<dbReference type="InterPro" id="IPR036396">
    <property type="entry name" value="Cyt_P450_sf"/>
</dbReference>
<evidence type="ECO:0000256" key="3">
    <source>
        <dbReference type="ARBA" id="ARBA00022723"/>
    </source>
</evidence>
<dbReference type="FunFam" id="1.10.630.10:FF:000018">
    <property type="entry name" value="Cytochrome P450 monooxygenase"/>
    <property type="match status" value="1"/>
</dbReference>
<evidence type="ECO:0000256" key="1">
    <source>
        <dbReference type="ARBA" id="ARBA00010617"/>
    </source>
</evidence>
<gene>
    <name evidence="8" type="ORF">METZ01_LOCUS24060</name>
</gene>
<dbReference type="PROSITE" id="PS00086">
    <property type="entry name" value="CYTOCHROME_P450"/>
    <property type="match status" value="1"/>
</dbReference>
<dbReference type="Gene3D" id="1.10.630.10">
    <property type="entry name" value="Cytochrome P450"/>
    <property type="match status" value="1"/>
</dbReference>
<dbReference type="PANTHER" id="PTHR46696">
    <property type="entry name" value="P450, PUTATIVE (EUROFUNG)-RELATED"/>
    <property type="match status" value="1"/>
</dbReference>
<dbReference type="Pfam" id="PF00067">
    <property type="entry name" value="p450"/>
    <property type="match status" value="1"/>
</dbReference>
<accession>A0A381PVW0</accession>
<feature type="region of interest" description="Disordered" evidence="7">
    <location>
        <begin position="74"/>
        <end position="99"/>
    </location>
</feature>
<keyword evidence="4" id="KW-0560">Oxidoreductase</keyword>
<reference evidence="8" key="1">
    <citation type="submission" date="2018-05" db="EMBL/GenBank/DDBJ databases">
        <authorList>
            <person name="Lanie J.A."/>
            <person name="Ng W.-L."/>
            <person name="Kazmierczak K.M."/>
            <person name="Andrzejewski T.M."/>
            <person name="Davidsen T.M."/>
            <person name="Wayne K.J."/>
            <person name="Tettelin H."/>
            <person name="Glass J.I."/>
            <person name="Rusch D."/>
            <person name="Podicherti R."/>
            <person name="Tsui H.-C.T."/>
            <person name="Winkler M.E."/>
        </authorList>
    </citation>
    <scope>NUCLEOTIDE SEQUENCE</scope>
</reference>
<evidence type="ECO:0000256" key="2">
    <source>
        <dbReference type="ARBA" id="ARBA00022617"/>
    </source>
</evidence>
<dbReference type="InterPro" id="IPR001128">
    <property type="entry name" value="Cyt_P450"/>
</dbReference>
<dbReference type="InterPro" id="IPR017972">
    <property type="entry name" value="Cyt_P450_CS"/>
</dbReference>
<dbReference type="PRINTS" id="PR00359">
    <property type="entry name" value="BP450"/>
</dbReference>